<dbReference type="PANTHER" id="PTHR15549">
    <property type="entry name" value="PAIRED IMMUNOGLOBULIN-LIKE TYPE 2 RECEPTOR"/>
    <property type="match status" value="1"/>
</dbReference>
<feature type="compositionally biased region" description="Basic and acidic residues" evidence="5">
    <location>
        <begin position="433"/>
        <end position="443"/>
    </location>
</feature>
<feature type="compositionally biased region" description="Polar residues" evidence="5">
    <location>
        <begin position="468"/>
        <end position="487"/>
    </location>
</feature>
<comment type="subcellular location">
    <subcellularLocation>
        <location evidence="1">Membrane</location>
        <topology evidence="1">Single-pass membrane protein</topology>
    </subcellularLocation>
</comment>
<organism evidence="8 9">
    <name type="scientific">Aphanomyces euteiches</name>
    <dbReference type="NCBI Taxonomy" id="100861"/>
    <lineage>
        <taxon>Eukaryota</taxon>
        <taxon>Sar</taxon>
        <taxon>Stramenopiles</taxon>
        <taxon>Oomycota</taxon>
        <taxon>Saprolegniomycetes</taxon>
        <taxon>Saprolegniales</taxon>
        <taxon>Verrucalvaceae</taxon>
        <taxon>Aphanomyces</taxon>
    </lineage>
</organism>
<evidence type="ECO:0000256" key="3">
    <source>
        <dbReference type="ARBA" id="ARBA00022989"/>
    </source>
</evidence>
<gene>
    <name evidence="8" type="ORF">Ae201684_014975</name>
</gene>
<proteinExistence type="predicted"/>
<name>A0A6G0WI03_9STRA</name>
<reference evidence="8 9" key="1">
    <citation type="submission" date="2019-07" db="EMBL/GenBank/DDBJ databases">
        <title>Genomics analysis of Aphanomyces spp. identifies a new class of oomycete effector associated with host adaptation.</title>
        <authorList>
            <person name="Gaulin E."/>
        </authorList>
    </citation>
    <scope>NUCLEOTIDE SEQUENCE [LARGE SCALE GENOMIC DNA]</scope>
    <source>
        <strain evidence="8 9">ATCC 201684</strain>
    </source>
</reference>
<keyword evidence="7" id="KW-0732">Signal</keyword>
<dbReference type="Proteomes" id="UP000481153">
    <property type="component" value="Unassembled WGS sequence"/>
</dbReference>
<feature type="compositionally biased region" description="Low complexity" evidence="5">
    <location>
        <begin position="414"/>
        <end position="432"/>
    </location>
</feature>
<evidence type="ECO:0000256" key="1">
    <source>
        <dbReference type="ARBA" id="ARBA00004167"/>
    </source>
</evidence>
<evidence type="ECO:0000313" key="8">
    <source>
        <dbReference type="EMBL" id="KAF0726832.1"/>
    </source>
</evidence>
<evidence type="ECO:0000256" key="6">
    <source>
        <dbReference type="SAM" id="Phobius"/>
    </source>
</evidence>
<dbReference type="InterPro" id="IPR051694">
    <property type="entry name" value="Immunoregulatory_rcpt-like"/>
</dbReference>
<feature type="compositionally biased region" description="Low complexity" evidence="5">
    <location>
        <begin position="53"/>
        <end position="64"/>
    </location>
</feature>
<dbReference type="VEuPathDB" id="FungiDB:AeMF1_013592"/>
<evidence type="ECO:0000256" key="4">
    <source>
        <dbReference type="ARBA" id="ARBA00023136"/>
    </source>
</evidence>
<keyword evidence="3 6" id="KW-1133">Transmembrane helix</keyword>
<keyword evidence="9" id="KW-1185">Reference proteome</keyword>
<evidence type="ECO:0000256" key="2">
    <source>
        <dbReference type="ARBA" id="ARBA00022692"/>
    </source>
</evidence>
<feature type="compositionally biased region" description="Low complexity" evidence="5">
    <location>
        <begin position="31"/>
        <end position="45"/>
    </location>
</feature>
<accession>A0A6G0WI03</accession>
<feature type="chain" id="PRO_5026079896" evidence="7">
    <location>
        <begin position="18"/>
        <end position="487"/>
    </location>
</feature>
<feature type="region of interest" description="Disordered" evidence="5">
    <location>
        <begin position="266"/>
        <end position="297"/>
    </location>
</feature>
<feature type="transmembrane region" description="Helical" evidence="6">
    <location>
        <begin position="203"/>
        <end position="223"/>
    </location>
</feature>
<comment type="caution">
    <text evidence="8">The sequence shown here is derived from an EMBL/GenBank/DDBJ whole genome shotgun (WGS) entry which is preliminary data.</text>
</comment>
<dbReference type="GO" id="GO:0016020">
    <property type="term" value="C:membrane"/>
    <property type="evidence" value="ECO:0007669"/>
    <property type="project" value="UniProtKB-SubCell"/>
</dbReference>
<dbReference type="CDD" id="cd12087">
    <property type="entry name" value="TM_EGFR-like"/>
    <property type="match status" value="1"/>
</dbReference>
<evidence type="ECO:0000256" key="7">
    <source>
        <dbReference type="SAM" id="SignalP"/>
    </source>
</evidence>
<feature type="compositionally biased region" description="Polar residues" evidence="5">
    <location>
        <begin position="182"/>
        <end position="200"/>
    </location>
</feature>
<feature type="region of interest" description="Disordered" evidence="5">
    <location>
        <begin position="409"/>
        <end position="487"/>
    </location>
</feature>
<evidence type="ECO:0000256" key="5">
    <source>
        <dbReference type="SAM" id="MobiDB-lite"/>
    </source>
</evidence>
<dbReference type="EMBL" id="VJMJ01000205">
    <property type="protein sequence ID" value="KAF0726832.1"/>
    <property type="molecule type" value="Genomic_DNA"/>
</dbReference>
<sequence length="487" mass="51518">MKRGVALLPLLLVGILAQGSNVTSPSPTIQSTAPAETTVPTTTTASPPPPTTAEPTTESPKTTAPTPPSTTAPPPTTPPPPTTTSPPPTTTAPPPTTPPPTTEVPKTTTAPTTTASTTTAPPTTTKPATTLDRTPTVTTVSPTTASAPTTTTPTTTVADLTTEAPTTDPIVPVSRPPVASLAESTTPKTVSAEDSSKSSSTPMIIGVTVAAVLAIGIAALFVFRRRQREKHDADSIVMSHRGHFALEMNRHYSAEKILLYKPPPAREHTQLTSSSYEHDSVLPSVEQPNRLTEPRKRSPTLAAEIAVLGSNEDRSSSFFTWDSHRGDLPREHPAALPKRTQSAAISESSSFSSQKLSLSYSDHLNTLNLMTNDDEDEPKYSFLSYGSQESRDVVFTPVRLSQQQITLPSFDGGASTSSYVSTASDSRPSSSDDIYRTGSKEGLHPPSSSQLYSFDESILSDEELGSYGTPSQPMRYSTGSSDSGYNL</sequence>
<protein>
    <submittedName>
        <fullName evidence="8">Uncharacterized protein</fullName>
    </submittedName>
</protein>
<dbReference type="PANTHER" id="PTHR15549:SF30">
    <property type="entry name" value="MID2 DOMAIN-CONTAINING PROTEIN"/>
    <property type="match status" value="1"/>
</dbReference>
<feature type="compositionally biased region" description="Pro residues" evidence="5">
    <location>
        <begin position="65"/>
        <end position="102"/>
    </location>
</feature>
<keyword evidence="2 6" id="KW-0812">Transmembrane</keyword>
<feature type="compositionally biased region" description="Polar residues" evidence="5">
    <location>
        <begin position="21"/>
        <end position="30"/>
    </location>
</feature>
<feature type="region of interest" description="Disordered" evidence="5">
    <location>
        <begin position="21"/>
        <end position="200"/>
    </location>
</feature>
<dbReference type="GO" id="GO:0071944">
    <property type="term" value="C:cell periphery"/>
    <property type="evidence" value="ECO:0007669"/>
    <property type="project" value="UniProtKB-ARBA"/>
</dbReference>
<dbReference type="AlphaFoldDB" id="A0A6G0WI03"/>
<evidence type="ECO:0000313" key="9">
    <source>
        <dbReference type="Proteomes" id="UP000481153"/>
    </source>
</evidence>
<feature type="signal peptide" evidence="7">
    <location>
        <begin position="1"/>
        <end position="17"/>
    </location>
</feature>
<feature type="compositionally biased region" description="Low complexity" evidence="5">
    <location>
        <begin position="103"/>
        <end position="167"/>
    </location>
</feature>
<keyword evidence="4 6" id="KW-0472">Membrane</keyword>